<comment type="caution">
    <text evidence="4">The sequence shown here is derived from an EMBL/GenBank/DDBJ whole genome shotgun (WGS) entry which is preliminary data.</text>
</comment>
<dbReference type="Proteomes" id="UP000237144">
    <property type="component" value="Unassembled WGS sequence"/>
</dbReference>
<feature type="transmembrane region" description="Helical" evidence="2">
    <location>
        <begin position="229"/>
        <end position="250"/>
    </location>
</feature>
<keyword evidence="2" id="KW-0812">Transmembrane</keyword>
<keyword evidence="2" id="KW-0472">Membrane</keyword>
<dbReference type="PANTHER" id="PTHR33741:SF5">
    <property type="entry name" value="TRANSMEMBRANE PROTEIN DDB_G0269096-RELATED"/>
    <property type="match status" value="1"/>
</dbReference>
<dbReference type="OrthoDB" id="2016548at2759"/>
<feature type="compositionally biased region" description="Basic and acidic residues" evidence="1">
    <location>
        <begin position="65"/>
        <end position="84"/>
    </location>
</feature>
<feature type="compositionally biased region" description="Basic and acidic residues" evidence="1">
    <location>
        <begin position="92"/>
        <end position="104"/>
    </location>
</feature>
<evidence type="ECO:0000313" key="5">
    <source>
        <dbReference type="Proteomes" id="UP000237144"/>
    </source>
</evidence>
<protein>
    <recommendedName>
        <fullName evidence="3">HPP transmembrane region domain-containing protein</fullName>
    </recommendedName>
</protein>
<feature type="transmembrane region" description="Helical" evidence="2">
    <location>
        <begin position="124"/>
        <end position="144"/>
    </location>
</feature>
<dbReference type="Pfam" id="PF04982">
    <property type="entry name" value="TM_HPP"/>
    <property type="match status" value="1"/>
</dbReference>
<accession>A0A2S5BBC3</accession>
<dbReference type="AlphaFoldDB" id="A0A2S5BBC3"/>
<reference evidence="4 5" key="1">
    <citation type="journal article" date="2018" name="Front. Microbiol.">
        <title>Prospects for Fungal Bioremediation of Acidic Radioactive Waste Sites: Characterization and Genome Sequence of Rhodotorula taiwanensis MD1149.</title>
        <authorList>
            <person name="Tkavc R."/>
            <person name="Matrosova V.Y."/>
            <person name="Grichenko O.E."/>
            <person name="Gostincar C."/>
            <person name="Volpe R.P."/>
            <person name="Klimenkova P."/>
            <person name="Gaidamakova E.K."/>
            <person name="Zhou C.E."/>
            <person name="Stewart B.J."/>
            <person name="Lyman M.G."/>
            <person name="Malfatti S.A."/>
            <person name="Rubinfeld B."/>
            <person name="Courtot M."/>
            <person name="Singh J."/>
            <person name="Dalgard C.L."/>
            <person name="Hamilton T."/>
            <person name="Frey K.G."/>
            <person name="Gunde-Cimerman N."/>
            <person name="Dugan L."/>
            <person name="Daly M.J."/>
        </authorList>
    </citation>
    <scope>NUCLEOTIDE SEQUENCE [LARGE SCALE GENOMIC DNA]</scope>
    <source>
        <strain evidence="4 5">MD1149</strain>
    </source>
</reference>
<dbReference type="InterPro" id="IPR007065">
    <property type="entry name" value="HPP"/>
</dbReference>
<feature type="compositionally biased region" description="Polar residues" evidence="1">
    <location>
        <begin position="1"/>
        <end position="10"/>
    </location>
</feature>
<sequence length="316" mass="34568">MAPSSNADPQNSHKDSWLDKGWPATRFLGYRPPPAEPAAARHPASGVDHILPAPLRDRHRQTRKSQQERKEGTTGPEMRARSEDGTVVEGPPTDHGHAEKGRQDDDGEAEPSLRQKVKHKAWEMWLTLLGCFGGIAFCCLSARAHYLRVHNSPIIVAAFGAEAVLLCVLQQCLLPCNHADPFVFSYAAPTVPLTQPMNVIFGNGLSAILGVCVAKLFDLHPGFQVGDIYGANWAAAAVSLGLALGVMQLFEVTHPPGGATALLAVTIPQVSKMGWYYVPMVLQQSLIMLGWALLINNVGGRRYPTQWFWKSRWVVI</sequence>
<dbReference type="PANTHER" id="PTHR33741">
    <property type="entry name" value="TRANSMEMBRANE PROTEIN DDB_G0269096-RELATED"/>
    <property type="match status" value="1"/>
</dbReference>
<dbReference type="EMBL" id="PJQD01000029">
    <property type="protein sequence ID" value="POY74070.1"/>
    <property type="molecule type" value="Genomic_DNA"/>
</dbReference>
<name>A0A2S5BBC3_9BASI</name>
<feature type="transmembrane region" description="Helical" evidence="2">
    <location>
        <begin position="275"/>
        <end position="295"/>
    </location>
</feature>
<dbReference type="STRING" id="741276.A0A2S5BBC3"/>
<feature type="domain" description="HPP transmembrane region" evidence="3">
    <location>
        <begin position="183"/>
        <end position="304"/>
    </location>
</feature>
<evidence type="ECO:0000259" key="3">
    <source>
        <dbReference type="Pfam" id="PF04982"/>
    </source>
</evidence>
<feature type="region of interest" description="Disordered" evidence="1">
    <location>
        <begin position="1"/>
        <end position="114"/>
    </location>
</feature>
<evidence type="ECO:0000256" key="2">
    <source>
        <dbReference type="SAM" id="Phobius"/>
    </source>
</evidence>
<gene>
    <name evidence="4" type="ORF">BMF94_2882</name>
</gene>
<proteinExistence type="predicted"/>
<evidence type="ECO:0000313" key="4">
    <source>
        <dbReference type="EMBL" id="POY74070.1"/>
    </source>
</evidence>
<dbReference type="InterPro" id="IPR058581">
    <property type="entry name" value="TM_HPP"/>
</dbReference>
<evidence type="ECO:0000256" key="1">
    <source>
        <dbReference type="SAM" id="MobiDB-lite"/>
    </source>
</evidence>
<organism evidence="4 5">
    <name type="scientific">Rhodotorula taiwanensis</name>
    <dbReference type="NCBI Taxonomy" id="741276"/>
    <lineage>
        <taxon>Eukaryota</taxon>
        <taxon>Fungi</taxon>
        <taxon>Dikarya</taxon>
        <taxon>Basidiomycota</taxon>
        <taxon>Pucciniomycotina</taxon>
        <taxon>Microbotryomycetes</taxon>
        <taxon>Sporidiobolales</taxon>
        <taxon>Sporidiobolaceae</taxon>
        <taxon>Rhodotorula</taxon>
    </lineage>
</organism>
<keyword evidence="5" id="KW-1185">Reference proteome</keyword>
<feature type="transmembrane region" description="Helical" evidence="2">
    <location>
        <begin position="199"/>
        <end position="217"/>
    </location>
</feature>
<keyword evidence="2" id="KW-1133">Transmembrane helix</keyword>